<evidence type="ECO:0000313" key="3">
    <source>
        <dbReference type="Proteomes" id="UP000672032"/>
    </source>
</evidence>
<accession>A0A8A3PRT6</accession>
<dbReference type="OrthoDB" id="3482559at2759"/>
<keyword evidence="3" id="KW-1185">Reference proteome</keyword>
<name>A0A8A3PRT6_9HELO</name>
<organism evidence="2 3">
    <name type="scientific">Monilinia vaccinii-corymbosi</name>
    <dbReference type="NCBI Taxonomy" id="61207"/>
    <lineage>
        <taxon>Eukaryota</taxon>
        <taxon>Fungi</taxon>
        <taxon>Dikarya</taxon>
        <taxon>Ascomycota</taxon>
        <taxon>Pezizomycotina</taxon>
        <taxon>Leotiomycetes</taxon>
        <taxon>Helotiales</taxon>
        <taxon>Sclerotiniaceae</taxon>
        <taxon>Monilinia</taxon>
    </lineage>
</organism>
<feature type="region of interest" description="Disordered" evidence="1">
    <location>
        <begin position="1"/>
        <end position="25"/>
    </location>
</feature>
<gene>
    <name evidence="2" type="ORF">DSL72_008687</name>
</gene>
<reference evidence="2" key="1">
    <citation type="submission" date="2020-10" db="EMBL/GenBank/DDBJ databases">
        <title>Genome Sequence of Monilinia vaccinii-corymbosi Sheds Light on Mummy Berry Disease Infection of Blueberry and Mating Type.</title>
        <authorList>
            <person name="Yow A.G."/>
            <person name="Zhang Y."/>
            <person name="Bansal K."/>
            <person name="Eacker S.M."/>
            <person name="Sullivan S."/>
            <person name="Liachko I."/>
            <person name="Cubeta M.A."/>
            <person name="Rollins J.A."/>
            <person name="Ashrafi H."/>
        </authorList>
    </citation>
    <scope>NUCLEOTIDE SEQUENCE</scope>
    <source>
        <strain evidence="2">RL-1</strain>
    </source>
</reference>
<feature type="compositionally biased region" description="Polar residues" evidence="1">
    <location>
        <begin position="1"/>
        <end position="13"/>
    </location>
</feature>
<evidence type="ECO:0000256" key="1">
    <source>
        <dbReference type="SAM" id="MobiDB-lite"/>
    </source>
</evidence>
<proteinExistence type="predicted"/>
<protein>
    <submittedName>
        <fullName evidence="2">Uncharacterized protein</fullName>
    </submittedName>
</protein>
<sequence>MPRQPTTRCTARRSQPDIPRCPGGTPKYEFRKEFLTLRPLVTEDEVKMVRGAAYKPLKTFVAVPQGTKKAVRLTHHEYCEIRDWRAANGVAPFKKPNFKSKWGWNHEDLWDRYNLDPEDPLFK</sequence>
<evidence type="ECO:0000313" key="2">
    <source>
        <dbReference type="EMBL" id="QSZ37589.1"/>
    </source>
</evidence>
<dbReference type="AlphaFoldDB" id="A0A8A3PRT6"/>
<dbReference type="EMBL" id="CP063413">
    <property type="protein sequence ID" value="QSZ37589.1"/>
    <property type="molecule type" value="Genomic_DNA"/>
</dbReference>
<dbReference type="Proteomes" id="UP000672032">
    <property type="component" value="Chromosome 9"/>
</dbReference>